<evidence type="ECO:0000256" key="5">
    <source>
        <dbReference type="SAM" id="Phobius"/>
    </source>
</evidence>
<evidence type="ECO:0000313" key="7">
    <source>
        <dbReference type="Proteomes" id="UP000594063"/>
    </source>
</evidence>
<dbReference type="RefSeq" id="YP_010110711.1">
    <property type="nucleotide sequence ID" value="NC_055873.1"/>
</dbReference>
<accession>A0A7M1RVX8</accession>
<evidence type="ECO:0000256" key="2">
    <source>
        <dbReference type="ARBA" id="ARBA00022692"/>
    </source>
</evidence>
<dbReference type="GO" id="GO:0033644">
    <property type="term" value="C:host cell membrane"/>
    <property type="evidence" value="ECO:0007669"/>
    <property type="project" value="UniProtKB-SubCell"/>
</dbReference>
<keyword evidence="7" id="KW-1185">Reference proteome</keyword>
<dbReference type="Proteomes" id="UP000594063">
    <property type="component" value="Segment"/>
</dbReference>
<reference evidence="6 7" key="1">
    <citation type="submission" date="2020-07" db="EMBL/GenBank/DDBJ databases">
        <title>Taxonomic proposal: Crassvirales, a new order of highly abundant and diverse bacterial viruses.</title>
        <authorList>
            <person name="Shkoporov A.N."/>
            <person name="Stockdale S.R."/>
            <person name="Guerin E."/>
            <person name="Ross R.P."/>
            <person name="Hill C."/>
        </authorList>
    </citation>
    <scope>NUCLEOTIDE SEQUENCE [LARGE SCALE GENOMIC DNA]</scope>
</reference>
<feature type="transmembrane region" description="Helical" evidence="5">
    <location>
        <begin position="51"/>
        <end position="74"/>
    </location>
</feature>
<sequence>MFRYINDIIIKASSVSTVNYFKELINDGPIKFFTCISTALSSAVSTFFLPIWIPIVAVGILIIIDMILGIRVSLSNGERIQSRKFWSTIKKLCFSSLMISCGHLVDEYILTSIDAHLVEGFAGLVAGVELWSMVENLQTLDPTGPWKIFSKFIKRKGEKYLDITIDKEDLPKIKKLVKKIK</sequence>
<comment type="subcellular location">
    <subcellularLocation>
        <location evidence="1">Host membrane</location>
        <topology evidence="1">Multi-pass membrane protein</topology>
    </subcellularLocation>
</comment>
<keyword evidence="4 5" id="KW-0472">Membrane</keyword>
<evidence type="ECO:0000313" key="6">
    <source>
        <dbReference type="EMBL" id="QOR58553.1"/>
    </source>
</evidence>
<dbReference type="GeneID" id="65129027"/>
<protein>
    <submittedName>
        <fullName evidence="6">Putative pholin</fullName>
    </submittedName>
</protein>
<dbReference type="EMBL" id="MT774380">
    <property type="protein sequence ID" value="QOR58553.1"/>
    <property type="molecule type" value="Genomic_DNA"/>
</dbReference>
<keyword evidence="3 5" id="KW-1133">Transmembrane helix</keyword>
<dbReference type="InterPro" id="IPR006480">
    <property type="entry name" value="Phage_holin_4_1"/>
</dbReference>
<evidence type="ECO:0000256" key="1">
    <source>
        <dbReference type="ARBA" id="ARBA00004301"/>
    </source>
</evidence>
<keyword evidence="2 5" id="KW-0812">Transmembrane</keyword>
<dbReference type="KEGG" id="vg:65129027"/>
<name>A0A7M1RVX8_9CAUD</name>
<dbReference type="Pfam" id="PF05105">
    <property type="entry name" value="Phage_holin_4_1"/>
    <property type="match status" value="1"/>
</dbReference>
<evidence type="ECO:0000256" key="4">
    <source>
        <dbReference type="ARBA" id="ARBA00023136"/>
    </source>
</evidence>
<evidence type="ECO:0000256" key="3">
    <source>
        <dbReference type="ARBA" id="ARBA00022989"/>
    </source>
</evidence>
<proteinExistence type="predicted"/>
<organism evidence="6 7">
    <name type="scientific">uncultured phage cr1_1</name>
    <dbReference type="NCBI Taxonomy" id="2772064"/>
    <lineage>
        <taxon>Viruses</taxon>
        <taxon>Duplodnaviria</taxon>
        <taxon>Heunggongvirae</taxon>
        <taxon>Uroviricota</taxon>
        <taxon>Caudoviricetes</taxon>
        <taxon>Crassvirales</taxon>
        <taxon>Suoliviridae</taxon>
        <taxon>Boorivirinae</taxon>
        <taxon>Culoivirus</taxon>
        <taxon>Culoivirus americanus</taxon>
    </lineage>
</organism>